<proteinExistence type="predicted"/>
<protein>
    <submittedName>
        <fullName evidence="1">Uncharacterized protein</fullName>
    </submittedName>
</protein>
<accession>A0ACB7HQD2</accession>
<reference evidence="2" key="1">
    <citation type="journal article" date="2016" name="Nat. Biotechnol.">
        <title>Sequencing wild and cultivated cassava and related species reveals extensive interspecific hybridization and genetic diversity.</title>
        <authorList>
            <person name="Bredeson J.V."/>
            <person name="Lyons J.B."/>
            <person name="Prochnik S.E."/>
            <person name="Wu G.A."/>
            <person name="Ha C.M."/>
            <person name="Edsinger-Gonzales E."/>
            <person name="Grimwood J."/>
            <person name="Schmutz J."/>
            <person name="Rabbi I.Y."/>
            <person name="Egesi C."/>
            <person name="Nauluvula P."/>
            <person name="Lebot V."/>
            <person name="Ndunguru J."/>
            <person name="Mkamilo G."/>
            <person name="Bart R.S."/>
            <person name="Setter T.L."/>
            <person name="Gleadow R.M."/>
            <person name="Kulakow P."/>
            <person name="Ferguson M.E."/>
            <person name="Rounsley S."/>
            <person name="Rokhsar D.S."/>
        </authorList>
    </citation>
    <scope>NUCLEOTIDE SEQUENCE [LARGE SCALE GENOMIC DNA]</scope>
    <source>
        <strain evidence="2">cv. AM560-2</strain>
    </source>
</reference>
<comment type="caution">
    <text evidence="1">The sequence shown here is derived from an EMBL/GenBank/DDBJ whole genome shotgun (WGS) entry which is preliminary data.</text>
</comment>
<gene>
    <name evidence="1" type="ORF">MANES_05G117018v8</name>
</gene>
<evidence type="ECO:0000313" key="2">
    <source>
        <dbReference type="Proteomes" id="UP000091857"/>
    </source>
</evidence>
<sequence>MAANNNSTLSLRSILEKDKLKENGTNFQEKKSYVLDEAIPESPPADATNAVKNKHKKHMDDFNDIGCLMLATMCPELQKDLEHLEAYEMSVHLKQAFQQQARPDSKSVSAHILKMKGYIDHLARLGYPLSLEHSTDLILHSLPGSFSQIVMNYNMNNMEKSIPELHGMLKTAEVNIKKSPTQILNVNKGKPMKNKGKPKSKGGICFHWKEPGHWKRNCKLYLDECKKKKSSETTTSENKVFVARNGTFLEKEFISQRFSGSTVQLEETEAPQESIEPPIEPLSEPQTVVETERVTQVPRRSDRTRCNSPDVIPGTVTVHTQGYPSPGLLPPRAFH</sequence>
<organism evidence="1 2">
    <name type="scientific">Manihot esculenta</name>
    <name type="common">Cassava</name>
    <name type="synonym">Jatropha manihot</name>
    <dbReference type="NCBI Taxonomy" id="3983"/>
    <lineage>
        <taxon>Eukaryota</taxon>
        <taxon>Viridiplantae</taxon>
        <taxon>Streptophyta</taxon>
        <taxon>Embryophyta</taxon>
        <taxon>Tracheophyta</taxon>
        <taxon>Spermatophyta</taxon>
        <taxon>Magnoliopsida</taxon>
        <taxon>eudicotyledons</taxon>
        <taxon>Gunneridae</taxon>
        <taxon>Pentapetalae</taxon>
        <taxon>rosids</taxon>
        <taxon>fabids</taxon>
        <taxon>Malpighiales</taxon>
        <taxon>Euphorbiaceae</taxon>
        <taxon>Crotonoideae</taxon>
        <taxon>Manihoteae</taxon>
        <taxon>Manihot</taxon>
    </lineage>
</organism>
<evidence type="ECO:0000313" key="1">
    <source>
        <dbReference type="EMBL" id="KAG8654336.1"/>
    </source>
</evidence>
<name>A0ACB7HQD2_MANES</name>
<dbReference type="Proteomes" id="UP000091857">
    <property type="component" value="Chromosome 5"/>
</dbReference>
<keyword evidence="2" id="KW-1185">Reference proteome</keyword>
<dbReference type="EMBL" id="CM004391">
    <property type="protein sequence ID" value="KAG8654336.1"/>
    <property type="molecule type" value="Genomic_DNA"/>
</dbReference>